<keyword evidence="2" id="KW-0902">Two-component regulatory system</keyword>
<comment type="caution">
    <text evidence="10">The sequence shown here is derived from an EMBL/GenBank/DDBJ whole genome shotgun (WGS) entry which is preliminary data.</text>
</comment>
<dbReference type="CDD" id="cd00383">
    <property type="entry name" value="trans_reg_C"/>
    <property type="match status" value="1"/>
</dbReference>
<organism evidence="10 11">
    <name type="scientific">Dendronalium phyllosphericum CENA369</name>
    <dbReference type="NCBI Taxonomy" id="1725256"/>
    <lineage>
        <taxon>Bacteria</taxon>
        <taxon>Bacillati</taxon>
        <taxon>Cyanobacteriota</taxon>
        <taxon>Cyanophyceae</taxon>
        <taxon>Nostocales</taxon>
        <taxon>Nostocaceae</taxon>
        <taxon>Dendronalium</taxon>
        <taxon>Dendronalium phyllosphericum</taxon>
    </lineage>
</organism>
<name>A0A8J7LHV3_9NOST</name>
<dbReference type="PROSITE" id="PS50110">
    <property type="entry name" value="RESPONSE_REGULATORY"/>
    <property type="match status" value="3"/>
</dbReference>
<dbReference type="GO" id="GO:0000156">
    <property type="term" value="F:phosphorelay response regulator activity"/>
    <property type="evidence" value="ECO:0007669"/>
    <property type="project" value="TreeGrafter"/>
</dbReference>
<evidence type="ECO:0000256" key="4">
    <source>
        <dbReference type="ARBA" id="ARBA00023125"/>
    </source>
</evidence>
<protein>
    <submittedName>
        <fullName evidence="10">Response regulator</fullName>
    </submittedName>
</protein>
<evidence type="ECO:0000256" key="2">
    <source>
        <dbReference type="ARBA" id="ARBA00023012"/>
    </source>
</evidence>
<dbReference type="GO" id="GO:0005829">
    <property type="term" value="C:cytosol"/>
    <property type="evidence" value="ECO:0007669"/>
    <property type="project" value="TreeGrafter"/>
</dbReference>
<dbReference type="Pfam" id="PF00072">
    <property type="entry name" value="Response_reg"/>
    <property type="match status" value="2"/>
</dbReference>
<dbReference type="SUPFAM" id="SSF52172">
    <property type="entry name" value="CheY-like"/>
    <property type="match status" value="2"/>
</dbReference>
<feature type="domain" description="Response regulatory" evidence="8">
    <location>
        <begin position="43"/>
        <end position="157"/>
    </location>
</feature>
<dbReference type="InterPro" id="IPR016032">
    <property type="entry name" value="Sig_transdc_resp-reg_C-effctor"/>
</dbReference>
<evidence type="ECO:0000313" key="11">
    <source>
        <dbReference type="Proteomes" id="UP000662314"/>
    </source>
</evidence>
<sequence length="794" mass="87726">MNDSNLKHQAMKSAEYSFSYSALSTLFLTQHFAILGFPEAFVKILLVEDDESLIAVLTKSLVAHHYVVDTVKDGEMGWTYGSTFEYDLIVLDIMLPKLDGISLCQRFRAEGYTTPILLLTAQDTSTAKVRGLDAGADDYVVKPFDGLELIARIRALVRRSSVSPFPLLTWGDLLLNPSTCEVTYNGQLLTLTTQEYRLLELLLWDSQHVFSTSEILDRLWSSEEFPAEATVRSHIRRLRHKLVAAGAPPDFIATVHGRGYYLKAPEQETRLQPHLPLVTQTQQETHSSIGQGGEEVKVLDATSSTWGNPGNVASVAIESVSASGSKICVKNAREEVPLSNSQGGTLENASIKDKNSCARESSLLCSDSYPVVATTTPLSQQSVAAISLFSSALGVNSAPFGSGAMSDHYSEQQLQYLAFLNETWVTNKPKILEQLTVLSQAVRELQAGSINRQIQEQAQQIAHKLVGTLGTFGLTKGMQLARELEQLLDSNNPLQPQSAVLMETLVNALRQEIQNPIALQHQLPSEHSPLLLVVGRDSYFTQSLVTVATSCGIRSAIAPTIEVAREWLASKSIPNASNQFPQAILLQLPSVTSGSNRETTDFQELVQTLTQHYPDLLILVVGAQGELTDRLEVVRRGGKLFLEPSVDPKQAIATLRQLLSGSNMEAKVMIVDDDRDWLRTLPIILNPWGFKVTTLAEPQQFWTVLQAVMPDVLVLDVNMPQINGFELCQVVRSDPRWQQLPVLFLSVLTDAKTQNRAFSLGADDYLCKPVMGIDLANRILNRLQRVRVWANSRL</sequence>
<gene>
    <name evidence="10" type="ORF">I8752_33035</name>
</gene>
<evidence type="ECO:0000259" key="9">
    <source>
        <dbReference type="PROSITE" id="PS51755"/>
    </source>
</evidence>
<dbReference type="PANTHER" id="PTHR48111:SF15">
    <property type="entry name" value="OMPR SUBFAMILY"/>
    <property type="match status" value="1"/>
</dbReference>
<dbReference type="Proteomes" id="UP000662314">
    <property type="component" value="Unassembled WGS sequence"/>
</dbReference>
<dbReference type="Pfam" id="PF00486">
    <property type="entry name" value="Trans_reg_C"/>
    <property type="match status" value="1"/>
</dbReference>
<dbReference type="SUPFAM" id="SSF46894">
    <property type="entry name" value="C-terminal effector domain of the bipartite response regulators"/>
    <property type="match status" value="1"/>
</dbReference>
<feature type="domain" description="Response regulatory" evidence="8">
    <location>
        <begin position="530"/>
        <end position="659"/>
    </location>
</feature>
<keyword evidence="3" id="KW-0805">Transcription regulation</keyword>
<dbReference type="CDD" id="cd19935">
    <property type="entry name" value="REC_OmpR_CusR-like"/>
    <property type="match status" value="1"/>
</dbReference>
<dbReference type="SMART" id="SM00448">
    <property type="entry name" value="REC"/>
    <property type="match status" value="2"/>
</dbReference>
<evidence type="ECO:0000313" key="10">
    <source>
        <dbReference type="EMBL" id="MBH8577706.1"/>
    </source>
</evidence>
<evidence type="ECO:0000256" key="3">
    <source>
        <dbReference type="ARBA" id="ARBA00023015"/>
    </source>
</evidence>
<evidence type="ECO:0000259" key="8">
    <source>
        <dbReference type="PROSITE" id="PS50110"/>
    </source>
</evidence>
<dbReference type="InterPro" id="IPR008207">
    <property type="entry name" value="Sig_transdc_His_kin_Hpt_dom"/>
</dbReference>
<dbReference type="InterPro" id="IPR001789">
    <property type="entry name" value="Sig_transdc_resp-reg_receiver"/>
</dbReference>
<dbReference type="AlphaFoldDB" id="A0A8J7LHV3"/>
<comment type="caution">
    <text evidence="6">Lacks conserved residue(s) required for the propagation of feature annotation.</text>
</comment>
<dbReference type="InterPro" id="IPR036641">
    <property type="entry name" value="HPT_dom_sf"/>
</dbReference>
<dbReference type="GO" id="GO:0032993">
    <property type="term" value="C:protein-DNA complex"/>
    <property type="evidence" value="ECO:0007669"/>
    <property type="project" value="TreeGrafter"/>
</dbReference>
<evidence type="ECO:0000256" key="1">
    <source>
        <dbReference type="ARBA" id="ARBA00022553"/>
    </source>
</evidence>
<dbReference type="InterPro" id="IPR039420">
    <property type="entry name" value="WalR-like"/>
</dbReference>
<dbReference type="InterPro" id="IPR036388">
    <property type="entry name" value="WH-like_DNA-bd_sf"/>
</dbReference>
<accession>A0A8J7LHV3</accession>
<evidence type="ECO:0000256" key="5">
    <source>
        <dbReference type="ARBA" id="ARBA00023163"/>
    </source>
</evidence>
<dbReference type="PANTHER" id="PTHR48111">
    <property type="entry name" value="REGULATOR OF RPOS"/>
    <property type="match status" value="1"/>
</dbReference>
<dbReference type="InterPro" id="IPR001867">
    <property type="entry name" value="OmpR/PhoB-type_DNA-bd"/>
</dbReference>
<feature type="domain" description="OmpR/PhoB-type" evidence="9">
    <location>
        <begin position="165"/>
        <end position="264"/>
    </location>
</feature>
<dbReference type="EMBL" id="JAECZA010000290">
    <property type="protein sequence ID" value="MBH8577706.1"/>
    <property type="molecule type" value="Genomic_DNA"/>
</dbReference>
<evidence type="ECO:0000256" key="6">
    <source>
        <dbReference type="PROSITE-ProRule" id="PRU00169"/>
    </source>
</evidence>
<dbReference type="SUPFAM" id="SSF47226">
    <property type="entry name" value="Histidine-containing phosphotransfer domain, HPT domain"/>
    <property type="match status" value="1"/>
</dbReference>
<feature type="domain" description="Response regulatory" evidence="8">
    <location>
        <begin position="667"/>
        <end position="783"/>
    </location>
</feature>
<dbReference type="Gene3D" id="3.40.50.2300">
    <property type="match status" value="2"/>
</dbReference>
<dbReference type="CDD" id="cd17574">
    <property type="entry name" value="REC_OmpR"/>
    <property type="match status" value="1"/>
</dbReference>
<dbReference type="Gene3D" id="1.20.120.160">
    <property type="entry name" value="HPT domain"/>
    <property type="match status" value="1"/>
</dbReference>
<dbReference type="SMART" id="SM00862">
    <property type="entry name" value="Trans_reg_C"/>
    <property type="match status" value="1"/>
</dbReference>
<keyword evidence="1 6" id="KW-0597">Phosphoprotein</keyword>
<keyword evidence="4 7" id="KW-0238">DNA-binding</keyword>
<keyword evidence="11" id="KW-1185">Reference proteome</keyword>
<reference evidence="10 11" key="1">
    <citation type="journal article" date="2021" name="Int. J. Syst. Evol. Microbiol.">
        <title>Amazonocrinis nigriterrae gen. nov., sp. nov., Atlanticothrix silvestris gen. nov., sp. nov. and Dendronalium phyllosphericum gen. nov., sp. nov., nostocacean cyanobacteria from Brazilian environments.</title>
        <authorList>
            <person name="Alvarenga D.O."/>
            <person name="Andreote A.P.D."/>
            <person name="Branco L.H.Z."/>
            <person name="Delbaje E."/>
            <person name="Cruz R.B."/>
            <person name="Varani A.M."/>
            <person name="Fiore M.F."/>
        </authorList>
    </citation>
    <scope>NUCLEOTIDE SEQUENCE [LARGE SCALE GENOMIC DNA]</scope>
    <source>
        <strain evidence="10 11">CENA369</strain>
    </source>
</reference>
<evidence type="ECO:0000256" key="7">
    <source>
        <dbReference type="PROSITE-ProRule" id="PRU01091"/>
    </source>
</evidence>
<feature type="modified residue" description="4-aspartylphosphate" evidence="6">
    <location>
        <position position="92"/>
    </location>
</feature>
<dbReference type="Gene3D" id="6.10.250.690">
    <property type="match status" value="1"/>
</dbReference>
<dbReference type="Pfam" id="PF01627">
    <property type="entry name" value="Hpt"/>
    <property type="match status" value="1"/>
</dbReference>
<feature type="modified residue" description="4-aspartylphosphate" evidence="6">
    <location>
        <position position="716"/>
    </location>
</feature>
<proteinExistence type="predicted"/>
<dbReference type="GO" id="GO:0006355">
    <property type="term" value="P:regulation of DNA-templated transcription"/>
    <property type="evidence" value="ECO:0007669"/>
    <property type="project" value="InterPro"/>
</dbReference>
<dbReference type="Gene3D" id="1.10.10.10">
    <property type="entry name" value="Winged helix-like DNA-binding domain superfamily/Winged helix DNA-binding domain"/>
    <property type="match status" value="1"/>
</dbReference>
<feature type="DNA-binding region" description="OmpR/PhoB-type" evidence="7">
    <location>
        <begin position="165"/>
        <end position="264"/>
    </location>
</feature>
<dbReference type="GO" id="GO:0000976">
    <property type="term" value="F:transcription cis-regulatory region binding"/>
    <property type="evidence" value="ECO:0007669"/>
    <property type="project" value="TreeGrafter"/>
</dbReference>
<keyword evidence="5" id="KW-0804">Transcription</keyword>
<dbReference type="InterPro" id="IPR011006">
    <property type="entry name" value="CheY-like_superfamily"/>
</dbReference>
<dbReference type="FunFam" id="3.40.50.2300:FF:000002">
    <property type="entry name" value="DNA-binding response regulator PhoP"/>
    <property type="match status" value="1"/>
</dbReference>
<dbReference type="PROSITE" id="PS51755">
    <property type="entry name" value="OMPR_PHOB"/>
    <property type="match status" value="1"/>
</dbReference>